<keyword evidence="1" id="KW-1133">Transmembrane helix</keyword>
<feature type="transmembrane region" description="Helical" evidence="1">
    <location>
        <begin position="59"/>
        <end position="76"/>
    </location>
</feature>
<feature type="transmembrane region" description="Helical" evidence="1">
    <location>
        <begin position="82"/>
        <end position="103"/>
    </location>
</feature>
<dbReference type="InterPro" id="IPR035238">
    <property type="entry name" value="DUF5345"/>
</dbReference>
<evidence type="ECO:0000256" key="1">
    <source>
        <dbReference type="SAM" id="Phobius"/>
    </source>
</evidence>
<evidence type="ECO:0000313" key="3">
    <source>
        <dbReference type="Proteomes" id="UP000476064"/>
    </source>
</evidence>
<reference evidence="2 3" key="1">
    <citation type="submission" date="2020-01" db="EMBL/GenBank/DDBJ databases">
        <title>Paenibacillus sp. nov., isolated from tomato rhizosphere.</title>
        <authorList>
            <person name="Weon H.-Y."/>
            <person name="Lee S.A."/>
        </authorList>
    </citation>
    <scope>NUCLEOTIDE SEQUENCE [LARGE SCALE GENOMIC DNA]</scope>
    <source>
        <strain evidence="2 3">12200R-189</strain>
    </source>
</reference>
<evidence type="ECO:0000313" key="2">
    <source>
        <dbReference type="EMBL" id="QHT62902.1"/>
    </source>
</evidence>
<accession>A0A6C0G357</accession>
<proteinExistence type="predicted"/>
<keyword evidence="1" id="KW-0812">Transmembrane</keyword>
<dbReference type="RefSeq" id="WP_162359333.1">
    <property type="nucleotide sequence ID" value="NZ_CP048209.1"/>
</dbReference>
<organism evidence="2 3">
    <name type="scientific">Paenibacillus lycopersici</name>
    <dbReference type="NCBI Taxonomy" id="2704462"/>
    <lineage>
        <taxon>Bacteria</taxon>
        <taxon>Bacillati</taxon>
        <taxon>Bacillota</taxon>
        <taxon>Bacilli</taxon>
        <taxon>Bacillales</taxon>
        <taxon>Paenibacillaceae</taxon>
        <taxon>Paenibacillus</taxon>
    </lineage>
</organism>
<protein>
    <submittedName>
        <fullName evidence="2">YxlC family protein</fullName>
    </submittedName>
</protein>
<dbReference type="Proteomes" id="UP000476064">
    <property type="component" value="Chromosome"/>
</dbReference>
<name>A0A6C0G357_9BACL</name>
<dbReference type="EMBL" id="CP048209">
    <property type="protein sequence ID" value="QHT62902.1"/>
    <property type="molecule type" value="Genomic_DNA"/>
</dbReference>
<sequence length="113" mass="12916">MKQRKDDAELERAYQELLGEHVEEWDASIEPPPIGDEAFVRLVRDGKAQSRRRRRLERYAFWLVSVIVLGGLLLVWQSSLVWFAVLQMCVFGAAGAALIAGAFKFGKARRQRL</sequence>
<dbReference type="Pfam" id="PF17280">
    <property type="entry name" value="DUF5345"/>
    <property type="match status" value="1"/>
</dbReference>
<gene>
    <name evidence="2" type="ORF">GXP70_25050</name>
</gene>
<keyword evidence="1" id="KW-0472">Membrane</keyword>
<dbReference type="AlphaFoldDB" id="A0A6C0G357"/>
<dbReference type="KEGG" id="plyc:GXP70_25050"/>
<keyword evidence="3" id="KW-1185">Reference proteome</keyword>